<proteinExistence type="predicted"/>
<sequence>MRERAQDPCTHIEPRHSDMTRILIASVTICAALAAPAFANPIERACLSSDRPAASRSLCACIGEAADRTLTRADMRLGARFFRDPEEAQRVQLSDTPRNEEIWQRWRNFGEMAEAMCR</sequence>
<evidence type="ECO:0000313" key="2">
    <source>
        <dbReference type="Proteomes" id="UP001499910"/>
    </source>
</evidence>
<gene>
    <name evidence="1" type="ORF">GCM10023209_17560</name>
</gene>
<accession>A0ABP9LAT5</accession>
<keyword evidence="2" id="KW-1185">Reference proteome</keyword>
<comment type="caution">
    <text evidence="1">The sequence shown here is derived from an EMBL/GenBank/DDBJ whole genome shotgun (WGS) entry which is preliminary data.</text>
</comment>
<name>A0ABP9LAT5_9RHOB</name>
<organism evidence="1 2">
    <name type="scientific">[Roseibacterium] beibuensis</name>
    <dbReference type="NCBI Taxonomy" id="1193142"/>
    <lineage>
        <taxon>Bacteria</taxon>
        <taxon>Pseudomonadati</taxon>
        <taxon>Pseudomonadota</taxon>
        <taxon>Alphaproteobacteria</taxon>
        <taxon>Rhodobacterales</taxon>
        <taxon>Roseobacteraceae</taxon>
        <taxon>Roseicyclus</taxon>
    </lineage>
</organism>
<evidence type="ECO:0000313" key="1">
    <source>
        <dbReference type="EMBL" id="GAA5072610.1"/>
    </source>
</evidence>
<protein>
    <submittedName>
        <fullName evidence="1">Uncharacterized protein</fullName>
    </submittedName>
</protein>
<reference evidence="2" key="1">
    <citation type="journal article" date="2019" name="Int. J. Syst. Evol. Microbiol.">
        <title>The Global Catalogue of Microorganisms (GCM) 10K type strain sequencing project: providing services to taxonomists for standard genome sequencing and annotation.</title>
        <authorList>
            <consortium name="The Broad Institute Genomics Platform"/>
            <consortium name="The Broad Institute Genome Sequencing Center for Infectious Disease"/>
            <person name="Wu L."/>
            <person name="Ma J."/>
        </authorList>
    </citation>
    <scope>NUCLEOTIDE SEQUENCE [LARGE SCALE GENOMIC DNA]</scope>
    <source>
        <strain evidence="2">JCM 18015</strain>
    </source>
</reference>
<dbReference type="Proteomes" id="UP001499910">
    <property type="component" value="Unassembled WGS sequence"/>
</dbReference>
<dbReference type="EMBL" id="BAABHW010000002">
    <property type="protein sequence ID" value="GAA5072610.1"/>
    <property type="molecule type" value="Genomic_DNA"/>
</dbReference>